<comment type="caution">
    <text evidence="1">The sequence shown here is derived from an EMBL/GenBank/DDBJ whole genome shotgun (WGS) entry which is preliminary data.</text>
</comment>
<dbReference type="Pfam" id="PF00702">
    <property type="entry name" value="Hydrolase"/>
    <property type="match status" value="1"/>
</dbReference>
<sequence length="304" mass="33635">MLPDEQPVEYILDSIDTIMAASAQPKVILFDIGGVVLASPFQSILDYELSLGIPPGWVNYSISKTSPDGYWHRLETGRIPLDDAFYSGFSEDLHSPTLWQAFYETQRAKNPTLPKETPPVPRLDAEWLFNDMMATARHPDPWMFPALQKLQASGKYILAALSNTIIFPPGHELHRPDPTGDPVRGLFDVFISSAHVGMRKPDPRVYQYALQQVNKFAEENASSARGKKLGWGEGIQAGDVVFLDDIGANLKGGKKAGFRTVKVDLGRAYQAVDELERITGLKLAGTHPKVAIRPKLKSSGKPRI</sequence>
<dbReference type="InterPro" id="IPR023198">
    <property type="entry name" value="PGP-like_dom2"/>
</dbReference>
<dbReference type="InterPro" id="IPR036412">
    <property type="entry name" value="HAD-like_sf"/>
</dbReference>
<organism evidence="1 2">
    <name type="scientific">Cryphonectria parasitica (strain ATCC 38755 / EP155)</name>
    <dbReference type="NCBI Taxonomy" id="660469"/>
    <lineage>
        <taxon>Eukaryota</taxon>
        <taxon>Fungi</taxon>
        <taxon>Dikarya</taxon>
        <taxon>Ascomycota</taxon>
        <taxon>Pezizomycotina</taxon>
        <taxon>Sordariomycetes</taxon>
        <taxon>Sordariomycetidae</taxon>
        <taxon>Diaporthales</taxon>
        <taxon>Cryphonectriaceae</taxon>
        <taxon>Cryphonectria-Endothia species complex</taxon>
        <taxon>Cryphonectria</taxon>
    </lineage>
</organism>
<reference evidence="1" key="1">
    <citation type="journal article" date="2020" name="Phytopathology">
        <title>Genome sequence of the chestnut blight fungus Cryphonectria parasitica EP155: A fundamental resource for an archetypical invasive plant pathogen.</title>
        <authorList>
            <person name="Crouch J.A."/>
            <person name="Dawe A."/>
            <person name="Aerts A."/>
            <person name="Barry K."/>
            <person name="Churchill A.C.L."/>
            <person name="Grimwood J."/>
            <person name="Hillman B."/>
            <person name="Milgroom M.G."/>
            <person name="Pangilinan J."/>
            <person name="Smith M."/>
            <person name="Salamov A."/>
            <person name="Schmutz J."/>
            <person name="Yadav J."/>
            <person name="Grigoriev I.V."/>
            <person name="Nuss D."/>
        </authorList>
    </citation>
    <scope>NUCLEOTIDE SEQUENCE</scope>
    <source>
        <strain evidence="1">EP155</strain>
    </source>
</reference>
<dbReference type="Gene3D" id="1.10.150.240">
    <property type="entry name" value="Putative phosphatase, domain 2"/>
    <property type="match status" value="1"/>
</dbReference>
<dbReference type="Proteomes" id="UP000803844">
    <property type="component" value="Unassembled WGS sequence"/>
</dbReference>
<dbReference type="EMBL" id="MU032352">
    <property type="protein sequence ID" value="KAF3760495.1"/>
    <property type="molecule type" value="Genomic_DNA"/>
</dbReference>
<dbReference type="SFLD" id="SFLDG01129">
    <property type="entry name" value="C1.5:_HAD__Beta-PGM__Phosphata"/>
    <property type="match status" value="1"/>
</dbReference>
<protein>
    <submittedName>
        <fullName evidence="1">HAD-like protein</fullName>
    </submittedName>
</protein>
<dbReference type="Gene3D" id="3.40.50.1000">
    <property type="entry name" value="HAD superfamily/HAD-like"/>
    <property type="match status" value="1"/>
</dbReference>
<gene>
    <name evidence="1" type="ORF">M406DRAFT_324347</name>
</gene>
<dbReference type="AlphaFoldDB" id="A0A9P4XTH6"/>
<proteinExistence type="predicted"/>
<dbReference type="GeneID" id="63836989"/>
<dbReference type="PANTHER" id="PTHR47829:SF1">
    <property type="entry name" value="HAD FAMILY PHOSPHATASE"/>
    <property type="match status" value="1"/>
</dbReference>
<dbReference type="RefSeq" id="XP_040771474.1">
    <property type="nucleotide sequence ID" value="XM_040919860.1"/>
</dbReference>
<dbReference type="SFLD" id="SFLDS00003">
    <property type="entry name" value="Haloacid_Dehalogenase"/>
    <property type="match status" value="1"/>
</dbReference>
<name>A0A9P4XTH6_CRYP1</name>
<accession>A0A9P4XTH6</accession>
<dbReference type="SUPFAM" id="SSF56784">
    <property type="entry name" value="HAD-like"/>
    <property type="match status" value="1"/>
</dbReference>
<dbReference type="OrthoDB" id="1694274at2759"/>
<evidence type="ECO:0000313" key="2">
    <source>
        <dbReference type="Proteomes" id="UP000803844"/>
    </source>
</evidence>
<dbReference type="InterPro" id="IPR023214">
    <property type="entry name" value="HAD_sf"/>
</dbReference>
<dbReference type="InterPro" id="IPR052898">
    <property type="entry name" value="ACAD10-like"/>
</dbReference>
<dbReference type="CDD" id="cd02603">
    <property type="entry name" value="HAD_sEH-N_like"/>
    <property type="match status" value="1"/>
</dbReference>
<evidence type="ECO:0000313" key="1">
    <source>
        <dbReference type="EMBL" id="KAF3760495.1"/>
    </source>
</evidence>
<dbReference type="PANTHER" id="PTHR47829">
    <property type="entry name" value="HYDROLASE, PUTATIVE (AFU_ORTHOLOGUE AFUA_1G12880)-RELATED"/>
    <property type="match status" value="1"/>
</dbReference>
<keyword evidence="2" id="KW-1185">Reference proteome</keyword>